<protein>
    <submittedName>
        <fullName evidence="2">Uncharacterized protein</fullName>
    </submittedName>
</protein>
<dbReference type="Proteomes" id="UP000290759">
    <property type="component" value="Unassembled WGS sequence"/>
</dbReference>
<accession>A0A4Q2U3M6</accession>
<dbReference type="EMBL" id="QYBB01000055">
    <property type="protein sequence ID" value="RYC29356.1"/>
    <property type="molecule type" value="Genomic_DNA"/>
</dbReference>
<dbReference type="RefSeq" id="WP_129229544.1">
    <property type="nucleotide sequence ID" value="NZ_QYBB01000055.1"/>
</dbReference>
<evidence type="ECO:0000256" key="1">
    <source>
        <dbReference type="SAM" id="SignalP"/>
    </source>
</evidence>
<organism evidence="2 3">
    <name type="scientific">Lichenibacterium minor</name>
    <dbReference type="NCBI Taxonomy" id="2316528"/>
    <lineage>
        <taxon>Bacteria</taxon>
        <taxon>Pseudomonadati</taxon>
        <taxon>Pseudomonadota</taxon>
        <taxon>Alphaproteobacteria</taxon>
        <taxon>Hyphomicrobiales</taxon>
        <taxon>Lichenihabitantaceae</taxon>
        <taxon>Lichenibacterium</taxon>
    </lineage>
</organism>
<reference evidence="2 3" key="1">
    <citation type="submission" date="2018-12" db="EMBL/GenBank/DDBJ databases">
        <authorList>
            <person name="Grouzdev D.S."/>
            <person name="Krutkina M.S."/>
        </authorList>
    </citation>
    <scope>NUCLEOTIDE SEQUENCE [LARGE SCALE GENOMIC DNA]</scope>
    <source>
        <strain evidence="2 3">RmlP026</strain>
    </source>
</reference>
<keyword evidence="3" id="KW-1185">Reference proteome</keyword>
<feature type="signal peptide" evidence="1">
    <location>
        <begin position="1"/>
        <end position="20"/>
    </location>
</feature>
<comment type="caution">
    <text evidence="2">The sequence shown here is derived from an EMBL/GenBank/DDBJ whole genome shotgun (WGS) entry which is preliminary data.</text>
</comment>
<sequence>MKRLLTAVSIAFALTSPVRAGEYAETAGQLLATVSYVQQHCPQYGVNVVHVRDIMTSVGEDFMTWKGRPPMDVLAAANNLTARYEQAGSPSNICAKIWDQFGVGGQTFSGTFYRK</sequence>
<proteinExistence type="predicted"/>
<evidence type="ECO:0000313" key="3">
    <source>
        <dbReference type="Proteomes" id="UP000290759"/>
    </source>
</evidence>
<reference evidence="2 3" key="2">
    <citation type="submission" date="2019-02" db="EMBL/GenBank/DDBJ databases">
        <title>'Lichenibacterium ramalinii' gen. nov. sp. nov., 'Lichenibacterium minor' gen. nov. sp. nov.</title>
        <authorList>
            <person name="Pankratov T."/>
        </authorList>
    </citation>
    <scope>NUCLEOTIDE SEQUENCE [LARGE SCALE GENOMIC DNA]</scope>
    <source>
        <strain evidence="2 3">RmlP026</strain>
    </source>
</reference>
<keyword evidence="1" id="KW-0732">Signal</keyword>
<name>A0A4Q2U3M6_9HYPH</name>
<feature type="chain" id="PRO_5020465749" evidence="1">
    <location>
        <begin position="21"/>
        <end position="115"/>
    </location>
</feature>
<gene>
    <name evidence="2" type="ORF">D3273_24245</name>
</gene>
<dbReference type="AlphaFoldDB" id="A0A4Q2U3M6"/>
<evidence type="ECO:0000313" key="2">
    <source>
        <dbReference type="EMBL" id="RYC29356.1"/>
    </source>
</evidence>